<evidence type="ECO:0000256" key="2">
    <source>
        <dbReference type="SAM" id="SignalP"/>
    </source>
</evidence>
<dbReference type="EMBL" id="ML119826">
    <property type="protein sequence ID" value="RPA73308.1"/>
    <property type="molecule type" value="Genomic_DNA"/>
</dbReference>
<dbReference type="Proteomes" id="UP000275078">
    <property type="component" value="Unassembled WGS sequence"/>
</dbReference>
<keyword evidence="2" id="KW-0732">Signal</keyword>
<feature type="chain" id="PRO_5018040119" description="C2H2-type domain-containing protein" evidence="2">
    <location>
        <begin position="26"/>
        <end position="438"/>
    </location>
</feature>
<sequence length="438" mass="48667">MKKTIIYLVAGVALTLIRSLGLAQGSSMVKPTQEQFFDILNDIAASIKDEGWAGRLLSISEELDDLLSEDGEEGLHLPDLLPTMTEELGCTINCLYSLVPLTEQVLYESRPFRSTAVGLLAYTINIQDKFPQIPTALAQTLGQNNWTRHLALRADLKSVQQRRRAILIRDAVSKGESRNTVSSDTGSAYQITQKTAPATNQPDRAASRKIFVSSSLPDYAGRARLPPLPIEICNLKGHAGPARFTCNLCDEDLALRKDNVMEDWKKHLLKDLKPYSCISPSCREPGKTYESREDWITHEFDCYRQQGSIKWICRLCTGAPEFTDSDALREHSNARHRQALGELFPSGSNRGTVQPDRQYAPAYTKTLCPFCGIILQQCKVDVASHIGPHLEGIALKALPECLDYDEGTANGEDSSSCSQTRYDHMLCRNSAVMDHDGF</sequence>
<dbReference type="STRING" id="1160509.A0A3N4HLA0"/>
<organism evidence="3 4">
    <name type="scientific">Ascobolus immersus RN42</name>
    <dbReference type="NCBI Taxonomy" id="1160509"/>
    <lineage>
        <taxon>Eukaryota</taxon>
        <taxon>Fungi</taxon>
        <taxon>Dikarya</taxon>
        <taxon>Ascomycota</taxon>
        <taxon>Pezizomycotina</taxon>
        <taxon>Pezizomycetes</taxon>
        <taxon>Pezizales</taxon>
        <taxon>Ascobolaceae</taxon>
        <taxon>Ascobolus</taxon>
    </lineage>
</organism>
<feature type="signal peptide" evidence="2">
    <location>
        <begin position="1"/>
        <end position="25"/>
    </location>
</feature>
<reference evidence="3 4" key="1">
    <citation type="journal article" date="2018" name="Nat. Ecol. Evol.">
        <title>Pezizomycetes genomes reveal the molecular basis of ectomycorrhizal truffle lifestyle.</title>
        <authorList>
            <person name="Murat C."/>
            <person name="Payen T."/>
            <person name="Noel B."/>
            <person name="Kuo A."/>
            <person name="Morin E."/>
            <person name="Chen J."/>
            <person name="Kohler A."/>
            <person name="Krizsan K."/>
            <person name="Balestrini R."/>
            <person name="Da Silva C."/>
            <person name="Montanini B."/>
            <person name="Hainaut M."/>
            <person name="Levati E."/>
            <person name="Barry K.W."/>
            <person name="Belfiori B."/>
            <person name="Cichocki N."/>
            <person name="Clum A."/>
            <person name="Dockter R.B."/>
            <person name="Fauchery L."/>
            <person name="Guy J."/>
            <person name="Iotti M."/>
            <person name="Le Tacon F."/>
            <person name="Lindquist E.A."/>
            <person name="Lipzen A."/>
            <person name="Malagnac F."/>
            <person name="Mello A."/>
            <person name="Molinier V."/>
            <person name="Miyauchi S."/>
            <person name="Poulain J."/>
            <person name="Riccioni C."/>
            <person name="Rubini A."/>
            <person name="Sitrit Y."/>
            <person name="Splivallo R."/>
            <person name="Traeger S."/>
            <person name="Wang M."/>
            <person name="Zifcakova L."/>
            <person name="Wipf D."/>
            <person name="Zambonelli A."/>
            <person name="Paolocci F."/>
            <person name="Nowrousian M."/>
            <person name="Ottonello S."/>
            <person name="Baldrian P."/>
            <person name="Spatafora J.W."/>
            <person name="Henrissat B."/>
            <person name="Nagy L.G."/>
            <person name="Aury J.M."/>
            <person name="Wincker P."/>
            <person name="Grigoriev I.V."/>
            <person name="Bonfante P."/>
            <person name="Martin F.M."/>
        </authorList>
    </citation>
    <scope>NUCLEOTIDE SEQUENCE [LARGE SCALE GENOMIC DNA]</scope>
    <source>
        <strain evidence="3 4">RN42</strain>
    </source>
</reference>
<feature type="region of interest" description="Disordered" evidence="1">
    <location>
        <begin position="177"/>
        <end position="204"/>
    </location>
</feature>
<feature type="compositionally biased region" description="Polar residues" evidence="1">
    <location>
        <begin position="178"/>
        <end position="202"/>
    </location>
</feature>
<evidence type="ECO:0000313" key="4">
    <source>
        <dbReference type="Proteomes" id="UP000275078"/>
    </source>
</evidence>
<dbReference type="AlphaFoldDB" id="A0A3N4HLA0"/>
<keyword evidence="4" id="KW-1185">Reference proteome</keyword>
<dbReference type="PANTHER" id="PTHR35391:SF7">
    <property type="entry name" value="C2H2-TYPE DOMAIN-CONTAINING PROTEIN"/>
    <property type="match status" value="1"/>
</dbReference>
<evidence type="ECO:0000256" key="1">
    <source>
        <dbReference type="SAM" id="MobiDB-lite"/>
    </source>
</evidence>
<proteinExistence type="predicted"/>
<name>A0A3N4HLA0_ASCIM</name>
<dbReference type="PANTHER" id="PTHR35391">
    <property type="entry name" value="C2H2-TYPE DOMAIN-CONTAINING PROTEIN-RELATED"/>
    <property type="match status" value="1"/>
</dbReference>
<gene>
    <name evidence="3" type="ORF">BJ508DRAFT_53439</name>
</gene>
<accession>A0A3N4HLA0</accession>
<dbReference type="OrthoDB" id="5412071at2759"/>
<protein>
    <recommendedName>
        <fullName evidence="5">C2H2-type domain-containing protein</fullName>
    </recommendedName>
</protein>
<evidence type="ECO:0000313" key="3">
    <source>
        <dbReference type="EMBL" id="RPA73308.1"/>
    </source>
</evidence>
<evidence type="ECO:0008006" key="5">
    <source>
        <dbReference type="Google" id="ProtNLM"/>
    </source>
</evidence>